<evidence type="ECO:0000313" key="4">
    <source>
        <dbReference type="EMBL" id="MEP0947744.1"/>
    </source>
</evidence>
<dbReference type="PROSITE" id="PS51186">
    <property type="entry name" value="GNAT"/>
    <property type="match status" value="1"/>
</dbReference>
<keyword evidence="5" id="KW-1185">Reference proteome</keyword>
<gene>
    <name evidence="4" type="ORF">NC992_12750</name>
</gene>
<accession>A0ABV0K4P4</accession>
<dbReference type="Proteomes" id="UP001482513">
    <property type="component" value="Unassembled WGS sequence"/>
</dbReference>
<name>A0ABV0K4P4_9CYAN</name>
<evidence type="ECO:0000259" key="3">
    <source>
        <dbReference type="PROSITE" id="PS51186"/>
    </source>
</evidence>
<evidence type="ECO:0000256" key="1">
    <source>
        <dbReference type="ARBA" id="ARBA00022679"/>
    </source>
</evidence>
<dbReference type="PANTHER" id="PTHR43800:SF1">
    <property type="entry name" value="PEPTIDYL-LYSINE N-ACETYLTRANSFERASE YJAB"/>
    <property type="match status" value="1"/>
</dbReference>
<comment type="caution">
    <text evidence="4">The sequence shown here is derived from an EMBL/GenBank/DDBJ whole genome shotgun (WGS) entry which is preliminary data.</text>
</comment>
<dbReference type="InterPro" id="IPR016181">
    <property type="entry name" value="Acyl_CoA_acyltransferase"/>
</dbReference>
<dbReference type="EMBL" id="JAMPKX010000005">
    <property type="protein sequence ID" value="MEP0947744.1"/>
    <property type="molecule type" value="Genomic_DNA"/>
</dbReference>
<evidence type="ECO:0000313" key="5">
    <source>
        <dbReference type="Proteomes" id="UP001482513"/>
    </source>
</evidence>
<dbReference type="RefSeq" id="WP_242021448.1">
    <property type="nucleotide sequence ID" value="NZ_JAMPKX010000005.1"/>
</dbReference>
<reference evidence="4 5" key="1">
    <citation type="submission" date="2022-04" db="EMBL/GenBank/DDBJ databases">
        <title>Positive selection, recombination, and allopatry shape intraspecific diversity of widespread and dominant cyanobacteria.</title>
        <authorList>
            <person name="Wei J."/>
            <person name="Shu W."/>
            <person name="Hu C."/>
        </authorList>
    </citation>
    <scope>NUCLEOTIDE SEQUENCE [LARGE SCALE GENOMIC DNA]</scope>
    <source>
        <strain evidence="4 5">DQ-A4</strain>
    </source>
</reference>
<dbReference type="Gene3D" id="3.40.630.30">
    <property type="match status" value="1"/>
</dbReference>
<protein>
    <submittedName>
        <fullName evidence="4">GNAT family N-acetyltransferase</fullName>
    </submittedName>
</protein>
<dbReference type="PANTHER" id="PTHR43800">
    <property type="entry name" value="PEPTIDYL-LYSINE N-ACETYLTRANSFERASE YJAB"/>
    <property type="match status" value="1"/>
</dbReference>
<dbReference type="SUPFAM" id="SSF55729">
    <property type="entry name" value="Acyl-CoA N-acyltransferases (Nat)"/>
    <property type="match status" value="1"/>
</dbReference>
<evidence type="ECO:0000256" key="2">
    <source>
        <dbReference type="ARBA" id="ARBA00023315"/>
    </source>
</evidence>
<dbReference type="Pfam" id="PF00583">
    <property type="entry name" value="Acetyltransf_1"/>
    <property type="match status" value="1"/>
</dbReference>
<organism evidence="4 5">
    <name type="scientific">Leptolyngbya subtilissima DQ-A4</name>
    <dbReference type="NCBI Taxonomy" id="2933933"/>
    <lineage>
        <taxon>Bacteria</taxon>
        <taxon>Bacillati</taxon>
        <taxon>Cyanobacteriota</taxon>
        <taxon>Cyanophyceae</taxon>
        <taxon>Leptolyngbyales</taxon>
        <taxon>Leptolyngbyaceae</taxon>
        <taxon>Leptolyngbya group</taxon>
        <taxon>Leptolyngbya</taxon>
    </lineage>
</organism>
<keyword evidence="1" id="KW-0808">Transferase</keyword>
<feature type="domain" description="N-acetyltransferase" evidence="3">
    <location>
        <begin position="11"/>
        <end position="181"/>
    </location>
</feature>
<dbReference type="InterPro" id="IPR000182">
    <property type="entry name" value="GNAT_dom"/>
</dbReference>
<keyword evidence="2" id="KW-0012">Acyltransferase</keyword>
<sequence length="408" mass="46256">MAPMTTPGHTLTVRPLQYRDLDDLKQWQPEDLEAGGDLDAAEAIVTWLDHQRRWYGPLKVLSWLPRSVQRQSQTTFVAERQKSLVGFIHVSPFNQTRSTWRVEQVVINRRALADTATSGYVAASGYMDVGSRLLRHCFEVLWEARTWMLEVDVNHTSALALYRFNGFQPLAQMTYWEMAAEQIEALAQREPDLPNLLPISNADSQLLYQLDTASMPPLVRQVFDHQIQDFKTGLLGSVTATADRLVNQVETVSAYVFEQQRKAAIGQFKLAISRDGQQPHEAGLTVHPAYTWLYPELMTQMAKILQPFPAQSLRLTSLDYQPEREECFTQIQATPESHALLMSRSVWHKVREARHLSLEGLQLSDVLTGLQPAGKPVPGRMTWSVERWQAVLGQKPDADVDAPSEGDR</sequence>
<proteinExistence type="predicted"/>